<proteinExistence type="predicted"/>
<gene>
    <name evidence="2" type="ORF">SPHA_39448</name>
</gene>
<feature type="transmembrane region" description="Helical" evidence="1">
    <location>
        <begin position="343"/>
        <end position="369"/>
    </location>
</feature>
<feature type="transmembrane region" description="Helical" evidence="1">
    <location>
        <begin position="128"/>
        <end position="152"/>
    </location>
</feature>
<dbReference type="EMBL" id="CAHIKZ030001834">
    <property type="protein sequence ID" value="CAE1275422.1"/>
    <property type="molecule type" value="Genomic_DNA"/>
</dbReference>
<evidence type="ECO:0000256" key="1">
    <source>
        <dbReference type="SAM" id="Phobius"/>
    </source>
</evidence>
<feature type="transmembrane region" description="Helical" evidence="1">
    <location>
        <begin position="94"/>
        <end position="116"/>
    </location>
</feature>
<comment type="caution">
    <text evidence="2">The sequence shown here is derived from an EMBL/GenBank/DDBJ whole genome shotgun (WGS) entry which is preliminary data.</text>
</comment>
<protein>
    <submittedName>
        <fullName evidence="2">Uncharacterized protein</fullName>
    </submittedName>
</protein>
<accession>A0A812CRQ2</accession>
<name>A0A812CRQ2_ACAPH</name>
<keyword evidence="1" id="KW-0472">Membrane</keyword>
<dbReference type="Proteomes" id="UP000597762">
    <property type="component" value="Unassembled WGS sequence"/>
</dbReference>
<dbReference type="Pfam" id="PF01359">
    <property type="entry name" value="Transposase_1"/>
    <property type="match status" value="1"/>
</dbReference>
<dbReference type="AlphaFoldDB" id="A0A812CRQ2"/>
<dbReference type="Gene3D" id="3.30.420.10">
    <property type="entry name" value="Ribonuclease H-like superfamily/Ribonuclease H"/>
    <property type="match status" value="1"/>
</dbReference>
<evidence type="ECO:0000313" key="3">
    <source>
        <dbReference type="Proteomes" id="UP000597762"/>
    </source>
</evidence>
<dbReference type="OrthoDB" id="8010572at2759"/>
<reference evidence="2" key="1">
    <citation type="submission" date="2021-01" db="EMBL/GenBank/DDBJ databases">
        <authorList>
            <person name="Li R."/>
            <person name="Bekaert M."/>
        </authorList>
    </citation>
    <scope>NUCLEOTIDE SEQUENCE</scope>
    <source>
        <strain evidence="2">Farmed</strain>
    </source>
</reference>
<keyword evidence="1" id="KW-0812">Transmembrane</keyword>
<organism evidence="2 3">
    <name type="scientific">Acanthosepion pharaonis</name>
    <name type="common">Pharaoh cuttlefish</name>
    <name type="synonym">Sepia pharaonis</name>
    <dbReference type="NCBI Taxonomy" id="158019"/>
    <lineage>
        <taxon>Eukaryota</taxon>
        <taxon>Metazoa</taxon>
        <taxon>Spiralia</taxon>
        <taxon>Lophotrochozoa</taxon>
        <taxon>Mollusca</taxon>
        <taxon>Cephalopoda</taxon>
        <taxon>Coleoidea</taxon>
        <taxon>Decapodiformes</taxon>
        <taxon>Sepiida</taxon>
        <taxon>Sepiina</taxon>
        <taxon>Sepiidae</taxon>
        <taxon>Acanthosepion</taxon>
    </lineage>
</organism>
<sequence>MATSRKRSINQVSGSIQHHHNPKVKSNVKMMLICFFDVKGILHKEFVPPGQTVNQAFYLEVLKRLREKFSPTICIVSLFHYHFCLSFLSLVSSYSFIISFFSFFISVSFIFFVFSLPFISLSLLFTGALAYSSFFFVYDCFCVIYLSIYLSINIYMEYERRAAVVASFRVGKKPAEVMAWFGFKRTMVMDIWRKWKAFENKDAFTVKQKAHNVRSSAVRTDEFVAAVMETVDNDGSQSYSKIDADMGCHKSMICRTIKKDIGYSSYCKSHRMLITNVFKESRKVKAAILLNEIKQVSTVMLRFFAEKNFIQDQTSNRQNDSSSNSTLNTHTHIYIYSSLFLSIYLSIYLSILFCFLSDSFMISFCLFFFSLSNRN</sequence>
<dbReference type="InterPro" id="IPR001888">
    <property type="entry name" value="Transposase_1"/>
</dbReference>
<dbReference type="GO" id="GO:0003676">
    <property type="term" value="F:nucleic acid binding"/>
    <property type="evidence" value="ECO:0007669"/>
    <property type="project" value="InterPro"/>
</dbReference>
<dbReference type="InterPro" id="IPR036397">
    <property type="entry name" value="RNaseH_sf"/>
</dbReference>
<evidence type="ECO:0000313" key="2">
    <source>
        <dbReference type="EMBL" id="CAE1275422.1"/>
    </source>
</evidence>
<keyword evidence="3" id="KW-1185">Reference proteome</keyword>
<keyword evidence="1" id="KW-1133">Transmembrane helix</keyword>